<keyword evidence="3" id="KW-0328">Glycosyltransferase</keyword>
<keyword evidence="4" id="KW-1185">Reference proteome</keyword>
<dbReference type="InterPro" id="IPR028098">
    <property type="entry name" value="Glyco_trans_4-like_N"/>
</dbReference>
<organism evidence="3 4">
    <name type="scientific">Methylobacterium cerastii</name>
    <dbReference type="NCBI Taxonomy" id="932741"/>
    <lineage>
        <taxon>Bacteria</taxon>
        <taxon>Pseudomonadati</taxon>
        <taxon>Pseudomonadota</taxon>
        <taxon>Alphaproteobacteria</taxon>
        <taxon>Hyphomicrobiales</taxon>
        <taxon>Methylobacteriaceae</taxon>
        <taxon>Methylobacterium</taxon>
    </lineage>
</organism>
<evidence type="ECO:0000313" key="3">
    <source>
        <dbReference type="EMBL" id="GJD44679.1"/>
    </source>
</evidence>
<keyword evidence="3" id="KW-0808">Transferase</keyword>
<evidence type="ECO:0000313" key="4">
    <source>
        <dbReference type="Proteomes" id="UP001055117"/>
    </source>
</evidence>
<dbReference type="GO" id="GO:0016757">
    <property type="term" value="F:glycosyltransferase activity"/>
    <property type="evidence" value="ECO:0007669"/>
    <property type="project" value="UniProtKB-KW"/>
</dbReference>
<accession>A0ABQ4QI06</accession>
<dbReference type="Proteomes" id="UP001055117">
    <property type="component" value="Unassembled WGS sequence"/>
</dbReference>
<dbReference type="Pfam" id="PF13439">
    <property type="entry name" value="Glyco_transf_4"/>
    <property type="match status" value="1"/>
</dbReference>
<dbReference type="Gene3D" id="3.40.50.2000">
    <property type="entry name" value="Glycogen Phosphorylase B"/>
    <property type="match status" value="2"/>
</dbReference>
<feature type="domain" description="Glycosyl transferase family 1" evidence="1">
    <location>
        <begin position="179"/>
        <end position="323"/>
    </location>
</feature>
<reference evidence="3 4" key="1">
    <citation type="journal article" date="2021" name="Front. Microbiol.">
        <title>Comprehensive Comparative Genomics and Phenotyping of Methylobacterium Species.</title>
        <authorList>
            <person name="Alessa O."/>
            <person name="Ogura Y."/>
            <person name="Fujitani Y."/>
            <person name="Takami H."/>
            <person name="Hayashi T."/>
            <person name="Sahin N."/>
            <person name="Tani A."/>
        </authorList>
    </citation>
    <scope>NUCLEOTIDE SEQUENCE [LARGE SCALE GENOMIC DNA]</scope>
    <source>
        <strain evidence="3 4">DSM 23679</strain>
    </source>
</reference>
<evidence type="ECO:0000259" key="1">
    <source>
        <dbReference type="Pfam" id="PF00534"/>
    </source>
</evidence>
<name>A0ABQ4QI06_9HYPH</name>
<dbReference type="SUPFAM" id="SSF53756">
    <property type="entry name" value="UDP-Glycosyltransferase/glycogen phosphorylase"/>
    <property type="match status" value="1"/>
</dbReference>
<comment type="caution">
    <text evidence="3">The sequence shown here is derived from an EMBL/GenBank/DDBJ whole genome shotgun (WGS) entry which is preliminary data.</text>
</comment>
<dbReference type="InterPro" id="IPR001296">
    <property type="entry name" value="Glyco_trans_1"/>
</dbReference>
<protein>
    <submittedName>
        <fullName evidence="3">Phosphatidyl-myo-inositol mannosyltransferase</fullName>
    </submittedName>
</protein>
<dbReference type="RefSeq" id="WP_147829598.1">
    <property type="nucleotide sequence ID" value="NZ_BPQG01000036.1"/>
</dbReference>
<dbReference type="InterPro" id="IPR050194">
    <property type="entry name" value="Glycosyltransferase_grp1"/>
</dbReference>
<proteinExistence type="predicted"/>
<dbReference type="Pfam" id="PF00534">
    <property type="entry name" value="Glycos_transf_1"/>
    <property type="match status" value="1"/>
</dbReference>
<sequence length="367" mass="39187">MKIALIAHLKFPIAQPYPGGLEMHTHLLAGALKRRGHDVTLFASEGSDPALAPVYVCQPTGDGLGDPLRHASIDRAENAAYARIMDAVRNGDFDIVHNNSLHDLPLRRSRDLAIPMVTALHTPPFESLEAGVRAAHATMPFAAVSNHTADAWREIVAEPVVIGNGVELSVFVYCPAPDPVPYVFWSGRIVPEKGLHLAIDAARAAGLPLHFAGPRPNPAYWADWIAPRLGDDLTDLGHLGHADLARHLGGARAALVTPRWEEPFGLVVAEALACGTPVAGFRRGALPDILDASCGALAEPDDVASLSDAIVRAVALDRRACRQRAEDLFDADAMTAGYEALYEAALAAHDLSRLPPPRLRRVAGAQA</sequence>
<dbReference type="PANTHER" id="PTHR45947">
    <property type="entry name" value="SULFOQUINOVOSYL TRANSFERASE SQD2"/>
    <property type="match status" value="1"/>
</dbReference>
<dbReference type="EMBL" id="BPQG01000036">
    <property type="protein sequence ID" value="GJD44679.1"/>
    <property type="molecule type" value="Genomic_DNA"/>
</dbReference>
<gene>
    <name evidence="3" type="primary">pimA_1</name>
    <name evidence="3" type="ORF">AFCDBAGC_2546</name>
</gene>
<feature type="domain" description="Glycosyltransferase subfamily 4-like N-terminal" evidence="2">
    <location>
        <begin position="18"/>
        <end position="169"/>
    </location>
</feature>
<evidence type="ECO:0000259" key="2">
    <source>
        <dbReference type="Pfam" id="PF13439"/>
    </source>
</evidence>
<dbReference type="PANTHER" id="PTHR45947:SF3">
    <property type="entry name" value="SULFOQUINOVOSYL TRANSFERASE SQD2"/>
    <property type="match status" value="1"/>
</dbReference>
<dbReference type="CDD" id="cd03802">
    <property type="entry name" value="GT4_AviGT4-like"/>
    <property type="match status" value="1"/>
</dbReference>